<name>A0A4D7K5F6_9BACT</name>
<reference evidence="1 2" key="1">
    <citation type="submission" date="2018-04" db="EMBL/GenBank/DDBJ databases">
        <title>Complete genome uncultured novel isolate.</title>
        <authorList>
            <person name="Merlino G."/>
        </authorList>
    </citation>
    <scope>NUCLEOTIDE SEQUENCE [LARGE SCALE GENOMIC DNA]</scope>
    <source>
        <strain evidence="2">R1DC9</strain>
    </source>
</reference>
<proteinExistence type="predicted"/>
<dbReference type="EMBL" id="CP028923">
    <property type="protein sequence ID" value="QCK14598.1"/>
    <property type="molecule type" value="Genomic_DNA"/>
</dbReference>
<dbReference type="Proteomes" id="UP000298616">
    <property type="component" value="Chromosome"/>
</dbReference>
<evidence type="ECO:0000313" key="1">
    <source>
        <dbReference type="EMBL" id="QCK14598.1"/>
    </source>
</evidence>
<gene>
    <name evidence="1" type="ORF">DCC35_07500</name>
</gene>
<sequence length="239" mass="28140">MLEIPEKSQFSPLFNNLLLFELDYKISNRKKIIEKFEEIEKFTGNSWKIKYNLISLKLEEYSEGDSAFISEKNLFDQIQSLNYTPLDSKLLARLKINYYLVSGQYHILNNDYDMKQDAIKKILAYYRSSNLNEIEILSISKFLSFNGEFDSALNILTPEVNKFGVSEDLLFYYLRLYFNKNGLRLNDNTKLMVRKAMARNKDRFCQFFNSKSQGGASFQLRNNEFLNSSYCESCNDQNM</sequence>
<protein>
    <submittedName>
        <fullName evidence="1">Uncharacterized protein</fullName>
    </submittedName>
</protein>
<dbReference type="RefSeq" id="WP_137090185.1">
    <property type="nucleotide sequence ID" value="NZ_CP028923.1"/>
</dbReference>
<evidence type="ECO:0000313" key="2">
    <source>
        <dbReference type="Proteomes" id="UP000298616"/>
    </source>
</evidence>
<organism evidence="1 2">
    <name type="scientific">Mangrovivirga cuniculi</name>
    <dbReference type="NCBI Taxonomy" id="2715131"/>
    <lineage>
        <taxon>Bacteria</taxon>
        <taxon>Pseudomonadati</taxon>
        <taxon>Bacteroidota</taxon>
        <taxon>Cytophagia</taxon>
        <taxon>Cytophagales</taxon>
        <taxon>Mangrovivirgaceae</taxon>
        <taxon>Mangrovivirga</taxon>
    </lineage>
</organism>
<dbReference type="KEGG" id="fpf:DCC35_07500"/>
<dbReference type="AlphaFoldDB" id="A0A4D7K5F6"/>
<accession>A0A4D7K5F6</accession>
<keyword evidence="2" id="KW-1185">Reference proteome</keyword>